<evidence type="ECO:0000313" key="2">
    <source>
        <dbReference type="EMBL" id="MDT0617575.1"/>
    </source>
</evidence>
<dbReference type="Pfam" id="PF05016">
    <property type="entry name" value="ParE_toxin"/>
    <property type="match status" value="1"/>
</dbReference>
<organism evidence="2 3">
    <name type="scientific">Spectribacter acetivorans</name>
    <dbReference type="NCBI Taxonomy" id="3075603"/>
    <lineage>
        <taxon>Bacteria</taxon>
        <taxon>Pseudomonadati</taxon>
        <taxon>Pseudomonadota</taxon>
        <taxon>Gammaproteobacteria</taxon>
        <taxon>Salinisphaerales</taxon>
        <taxon>Salinisphaeraceae</taxon>
        <taxon>Spectribacter</taxon>
    </lineage>
</organism>
<dbReference type="EMBL" id="JAVRHY010000002">
    <property type="protein sequence ID" value="MDT0617575.1"/>
    <property type="molecule type" value="Genomic_DNA"/>
</dbReference>
<sequence>MTLPVRLRSEAEQDLENAAHWYEEQREELGQRFLDEVLLTFRSIAEQPGMYPSVGRGARVLPRHCGHI</sequence>
<accession>A0ABU3B549</accession>
<gene>
    <name evidence="2" type="ORF">RM531_03740</name>
</gene>
<proteinExistence type="predicted"/>
<keyword evidence="1" id="KW-1277">Toxin-antitoxin system</keyword>
<dbReference type="RefSeq" id="WP_311657412.1">
    <property type="nucleotide sequence ID" value="NZ_JAVRHY010000002.1"/>
</dbReference>
<evidence type="ECO:0000256" key="1">
    <source>
        <dbReference type="ARBA" id="ARBA00022649"/>
    </source>
</evidence>
<name>A0ABU3B549_9GAMM</name>
<dbReference type="Gene3D" id="3.30.2310.20">
    <property type="entry name" value="RelE-like"/>
    <property type="match status" value="1"/>
</dbReference>
<evidence type="ECO:0000313" key="3">
    <source>
        <dbReference type="Proteomes" id="UP001259982"/>
    </source>
</evidence>
<keyword evidence="3" id="KW-1185">Reference proteome</keyword>
<dbReference type="Proteomes" id="UP001259982">
    <property type="component" value="Unassembled WGS sequence"/>
</dbReference>
<comment type="caution">
    <text evidence="2">The sequence shown here is derived from an EMBL/GenBank/DDBJ whole genome shotgun (WGS) entry which is preliminary data.</text>
</comment>
<protein>
    <submittedName>
        <fullName evidence="2">Type II toxin-antitoxin system RelE/ParE family toxin</fullName>
    </submittedName>
</protein>
<reference evidence="2 3" key="1">
    <citation type="submission" date="2023-09" db="EMBL/GenBank/DDBJ databases">
        <authorList>
            <person name="Rey-Velasco X."/>
        </authorList>
    </citation>
    <scope>NUCLEOTIDE SEQUENCE [LARGE SCALE GENOMIC DNA]</scope>
    <source>
        <strain evidence="2 3">P385</strain>
    </source>
</reference>
<dbReference type="InterPro" id="IPR007712">
    <property type="entry name" value="RelE/ParE_toxin"/>
</dbReference>
<dbReference type="InterPro" id="IPR035093">
    <property type="entry name" value="RelE/ParE_toxin_dom_sf"/>
</dbReference>